<dbReference type="Pfam" id="PF08239">
    <property type="entry name" value="SH3_3"/>
    <property type="match status" value="1"/>
</dbReference>
<evidence type="ECO:0000313" key="10">
    <source>
        <dbReference type="EMBL" id="TCT22205.1"/>
    </source>
</evidence>
<comment type="caution">
    <text evidence="10">The sequence shown here is derived from an EMBL/GenBank/DDBJ whole genome shotgun (WGS) entry which is preliminary data.</text>
</comment>
<evidence type="ECO:0000256" key="3">
    <source>
        <dbReference type="ARBA" id="ARBA00022729"/>
    </source>
</evidence>
<feature type="signal peptide" evidence="8">
    <location>
        <begin position="1"/>
        <end position="17"/>
    </location>
</feature>
<keyword evidence="2 7" id="KW-0812">Transmembrane</keyword>
<dbReference type="SMART" id="SM00287">
    <property type="entry name" value="SH3b"/>
    <property type="match status" value="1"/>
</dbReference>
<dbReference type="NCBIfam" id="TIGR04211">
    <property type="entry name" value="SH3_and_anchor"/>
    <property type="match status" value="1"/>
</dbReference>
<dbReference type="PROSITE" id="PS51781">
    <property type="entry name" value="SH3B"/>
    <property type="match status" value="1"/>
</dbReference>
<feature type="transmembrane region" description="Helical" evidence="7">
    <location>
        <begin position="192"/>
        <end position="210"/>
    </location>
</feature>
<evidence type="ECO:0000256" key="4">
    <source>
        <dbReference type="ARBA" id="ARBA00022989"/>
    </source>
</evidence>
<gene>
    <name evidence="10" type="ORF">EDC35_103304</name>
</gene>
<evidence type="ECO:0000256" key="8">
    <source>
        <dbReference type="SAM" id="SignalP"/>
    </source>
</evidence>
<proteinExistence type="predicted"/>
<feature type="chain" id="PRO_5020937027" evidence="8">
    <location>
        <begin position="18"/>
        <end position="225"/>
    </location>
</feature>
<evidence type="ECO:0000256" key="2">
    <source>
        <dbReference type="ARBA" id="ARBA00022692"/>
    </source>
</evidence>
<keyword evidence="4 7" id="KW-1133">Transmembrane helix</keyword>
<organism evidence="10 11">
    <name type="scientific">Thiobaca trueperi</name>
    <dbReference type="NCBI Taxonomy" id="127458"/>
    <lineage>
        <taxon>Bacteria</taxon>
        <taxon>Pseudomonadati</taxon>
        <taxon>Pseudomonadota</taxon>
        <taxon>Gammaproteobacteria</taxon>
        <taxon>Chromatiales</taxon>
        <taxon>Chromatiaceae</taxon>
        <taxon>Thiobaca</taxon>
    </lineage>
</organism>
<keyword evidence="5 7" id="KW-0472">Membrane</keyword>
<evidence type="ECO:0000256" key="7">
    <source>
        <dbReference type="SAM" id="Phobius"/>
    </source>
</evidence>
<protein>
    <submittedName>
        <fullName evidence="10">SH3 domain protein</fullName>
    </submittedName>
</protein>
<dbReference type="RefSeq" id="WP_243651513.1">
    <property type="nucleotide sequence ID" value="NZ_SMAO01000003.1"/>
</dbReference>
<feature type="domain" description="SH3b" evidence="9">
    <location>
        <begin position="22"/>
        <end position="88"/>
    </location>
</feature>
<dbReference type="GO" id="GO:0016020">
    <property type="term" value="C:membrane"/>
    <property type="evidence" value="ECO:0007669"/>
    <property type="project" value="UniProtKB-SubCell"/>
</dbReference>
<keyword evidence="6" id="KW-0175">Coiled coil</keyword>
<evidence type="ECO:0000256" key="1">
    <source>
        <dbReference type="ARBA" id="ARBA00004167"/>
    </source>
</evidence>
<dbReference type="EMBL" id="SMAO01000003">
    <property type="protein sequence ID" value="TCT22205.1"/>
    <property type="molecule type" value="Genomic_DNA"/>
</dbReference>
<evidence type="ECO:0000256" key="6">
    <source>
        <dbReference type="SAM" id="Coils"/>
    </source>
</evidence>
<feature type="coiled-coil region" evidence="6">
    <location>
        <begin position="87"/>
        <end position="187"/>
    </location>
</feature>
<dbReference type="InterPro" id="IPR016476">
    <property type="entry name" value="SH3_dom_pro"/>
</dbReference>
<accession>A0A4R3N0C6</accession>
<keyword evidence="3 8" id="KW-0732">Signal</keyword>
<keyword evidence="11" id="KW-1185">Reference proteome</keyword>
<evidence type="ECO:0000259" key="9">
    <source>
        <dbReference type="PROSITE" id="PS51781"/>
    </source>
</evidence>
<evidence type="ECO:0000313" key="11">
    <source>
        <dbReference type="Proteomes" id="UP000295717"/>
    </source>
</evidence>
<dbReference type="Proteomes" id="UP000295717">
    <property type="component" value="Unassembled WGS sequence"/>
</dbReference>
<sequence>MGRFTPLLFILSATLFAAAVTAETRYVTDQLEITLRAGESTRYKILRMLPSGTPLEVLGVNQKTDYARVRTPDGTLGYVLVSQIQTEPSARNRITEMEARLAELQQKPEALAAQLAAIQSEHATLTETAQKLQHDKQQLEQELATIRHASTNVLEITNDRDRLRIQVSELTRERANLIQENRDLGNQTNQQWFMIGAGVLGGGVIIGLILPHLRFRRRRSSWGSL</sequence>
<dbReference type="PIRSF" id="PIRSF006158">
    <property type="entry name" value="UCP006158_SH3"/>
    <property type="match status" value="1"/>
</dbReference>
<dbReference type="Gene3D" id="2.30.30.40">
    <property type="entry name" value="SH3 Domains"/>
    <property type="match status" value="1"/>
</dbReference>
<name>A0A4R3N0C6_9GAMM</name>
<dbReference type="AlphaFoldDB" id="A0A4R3N0C6"/>
<comment type="subcellular location">
    <subcellularLocation>
        <location evidence="1">Membrane</location>
        <topology evidence="1">Single-pass membrane protein</topology>
    </subcellularLocation>
</comment>
<dbReference type="InterPro" id="IPR003646">
    <property type="entry name" value="SH3-like_bac-type"/>
</dbReference>
<reference evidence="10 11" key="1">
    <citation type="submission" date="2019-03" db="EMBL/GenBank/DDBJ databases">
        <title>Genomic Encyclopedia of Type Strains, Phase IV (KMG-IV): sequencing the most valuable type-strain genomes for metagenomic binning, comparative biology and taxonomic classification.</title>
        <authorList>
            <person name="Goeker M."/>
        </authorList>
    </citation>
    <scope>NUCLEOTIDE SEQUENCE [LARGE SCALE GENOMIC DNA]</scope>
    <source>
        <strain evidence="10 11">DSM 13587</strain>
    </source>
</reference>
<evidence type="ECO:0000256" key="5">
    <source>
        <dbReference type="ARBA" id="ARBA00023136"/>
    </source>
</evidence>